<gene>
    <name evidence="2" type="ORF">F506_09735</name>
</gene>
<dbReference type="RefSeq" id="WP_053196992.1">
    <property type="nucleotide sequence ID" value="NZ_CP011409.1"/>
</dbReference>
<feature type="compositionally biased region" description="Polar residues" evidence="1">
    <location>
        <begin position="40"/>
        <end position="58"/>
    </location>
</feature>
<keyword evidence="3" id="KW-1185">Reference proteome</keyword>
<evidence type="ECO:0000313" key="2">
    <source>
        <dbReference type="EMBL" id="AKZ62917.1"/>
    </source>
</evidence>
<sequence length="136" mass="14216">MPINHVDGAAAATGATPFEPAGVARQRPAQSPVPPAVSKMKQQIQDFSPRHLQSSAEQSPELAAEVKATLGSGEGFFSAALRSIGDQLLAVTVSPQRPASRDGDGIDQLRKSMLERGRAQALQLVGGGDDDDKKTT</sequence>
<evidence type="ECO:0000313" key="3">
    <source>
        <dbReference type="Proteomes" id="UP000063429"/>
    </source>
</evidence>
<feature type="region of interest" description="Disordered" evidence="1">
    <location>
        <begin position="1"/>
        <end position="60"/>
    </location>
</feature>
<protein>
    <submittedName>
        <fullName evidence="2">Uncharacterized protein</fullName>
    </submittedName>
</protein>
<name>A0ABM5V0H6_9BURK</name>
<evidence type="ECO:0000256" key="1">
    <source>
        <dbReference type="SAM" id="MobiDB-lite"/>
    </source>
</evidence>
<proteinExistence type="predicted"/>
<accession>A0ABM5V0H6</accession>
<organism evidence="2 3">
    <name type="scientific">Herbaspirillum hiltneri N3</name>
    <dbReference type="NCBI Taxonomy" id="1262470"/>
    <lineage>
        <taxon>Bacteria</taxon>
        <taxon>Pseudomonadati</taxon>
        <taxon>Pseudomonadota</taxon>
        <taxon>Betaproteobacteria</taxon>
        <taxon>Burkholderiales</taxon>
        <taxon>Oxalobacteraceae</taxon>
        <taxon>Herbaspirillum</taxon>
    </lineage>
</organism>
<reference evidence="3" key="1">
    <citation type="journal article" date="2015" name="Genome Announc.">
        <title>Complete Genome Sequence of Herbaspirillum hiltneri N3 (DSM 17495), Isolated from Surface-Sterilized Wheat Roots.</title>
        <authorList>
            <person name="Guizelini D."/>
            <person name="Saizaki P.M."/>
            <person name="Coimbra N.A."/>
            <person name="Weiss V.A."/>
            <person name="Faoro H."/>
            <person name="Sfeir M.Z."/>
            <person name="Baura V.A."/>
            <person name="Monteiro R.A."/>
            <person name="Chubatsu L.S."/>
            <person name="Souza E.M."/>
            <person name="Cruz L.M."/>
            <person name="Pedrosa F.O."/>
            <person name="Raittz R.T."/>
            <person name="Marchaukoski J.N."/>
            <person name="Steffens M.B."/>
        </authorList>
    </citation>
    <scope>NUCLEOTIDE SEQUENCE [LARGE SCALE GENOMIC DNA]</scope>
    <source>
        <strain evidence="3">N3</strain>
    </source>
</reference>
<dbReference type="Proteomes" id="UP000063429">
    <property type="component" value="Chromosome"/>
</dbReference>
<dbReference type="EMBL" id="CP011409">
    <property type="protein sequence ID" value="AKZ62917.1"/>
    <property type="molecule type" value="Genomic_DNA"/>
</dbReference>